<dbReference type="Proteomes" id="UP000616151">
    <property type="component" value="Unassembled WGS sequence"/>
</dbReference>
<gene>
    <name evidence="1" type="ORF">JHL16_31670</name>
</gene>
<proteinExistence type="predicted"/>
<evidence type="ECO:0000313" key="1">
    <source>
        <dbReference type="EMBL" id="MBK1870967.1"/>
    </source>
</evidence>
<organism evidence="1 2">
    <name type="scientific">Taklimakanibacter albus</name>
    <dbReference type="NCBI Taxonomy" id="2800327"/>
    <lineage>
        <taxon>Bacteria</taxon>
        <taxon>Pseudomonadati</taxon>
        <taxon>Pseudomonadota</taxon>
        <taxon>Alphaproteobacteria</taxon>
        <taxon>Hyphomicrobiales</taxon>
        <taxon>Aestuariivirgaceae</taxon>
        <taxon>Taklimakanibacter</taxon>
    </lineage>
</organism>
<comment type="caution">
    <text evidence="1">The sequence shown here is derived from an EMBL/GenBank/DDBJ whole genome shotgun (WGS) entry which is preliminary data.</text>
</comment>
<sequence length="223" mass="25400">MDVAREIREFRAEAWRYLTGSARSRWRQKALLREIEPHHLIDIGIDPFTMKPLTSPPALRPATEADLESIQRIYADHVAHGLASFEETPPGIEEMRSRFRTLKNQSFPYIVAEREGRVLGYSYAGPYRTRSAYRFTIENSVYVDRQCAGQGIGRALLTELIVLCEKGSWRQMIAIIGNSGNNASIALHESLGFRLVGVLREVGFKHDQWVDTVLMQRALGLNR</sequence>
<accession>A0ACC5RE98</accession>
<name>A0ACC5RE98_9HYPH</name>
<evidence type="ECO:0000313" key="2">
    <source>
        <dbReference type="Proteomes" id="UP000616151"/>
    </source>
</evidence>
<protein>
    <submittedName>
        <fullName evidence="1">N-acetyltransferase</fullName>
    </submittedName>
</protein>
<reference evidence="1" key="1">
    <citation type="submission" date="2021-01" db="EMBL/GenBank/DDBJ databases">
        <authorList>
            <person name="Sun Q."/>
        </authorList>
    </citation>
    <scope>NUCLEOTIDE SEQUENCE</scope>
    <source>
        <strain evidence="1">YIM B02566</strain>
    </source>
</reference>
<keyword evidence="2" id="KW-1185">Reference proteome</keyword>
<dbReference type="EMBL" id="JAENHL010000008">
    <property type="protein sequence ID" value="MBK1870967.1"/>
    <property type="molecule type" value="Genomic_DNA"/>
</dbReference>